<dbReference type="InterPro" id="IPR017441">
    <property type="entry name" value="Protein_kinase_ATP_BS"/>
</dbReference>
<dbReference type="InterPro" id="IPR011044">
    <property type="entry name" value="Quino_amine_DH_bsu"/>
</dbReference>
<dbReference type="PANTHER" id="PTHR43289:SF6">
    <property type="entry name" value="SERINE_THREONINE-PROTEIN KINASE NEKL-3"/>
    <property type="match status" value="1"/>
</dbReference>
<dbReference type="InterPro" id="IPR001680">
    <property type="entry name" value="WD40_rpt"/>
</dbReference>
<dbReference type="Gene3D" id="2.130.10.10">
    <property type="entry name" value="YVTN repeat-like/Quinoprotein amine dehydrogenase"/>
    <property type="match status" value="3"/>
</dbReference>
<dbReference type="InterPro" id="IPR011047">
    <property type="entry name" value="Quinoprotein_ADH-like_sf"/>
</dbReference>
<keyword evidence="9" id="KW-1185">Reference proteome</keyword>
<dbReference type="InterPro" id="IPR011009">
    <property type="entry name" value="Kinase-like_dom_sf"/>
</dbReference>
<dbReference type="InterPro" id="IPR008271">
    <property type="entry name" value="Ser/Thr_kinase_AS"/>
</dbReference>
<sequence length="1524" mass="165202">MPTDDIDEPDDAELIFASWAVAAEAGEAPAFEEVLAEHPALADDLTRYHADWKLFAPLLGRAVPGLVRDGAGIVLSPLSGAGDDDRDSGQPPSDELLDRLGIHAPNSGRYRFRAVIGRGGGGVVLKVWDTKLNRPLAMKVVLGRGEESPEGDTPRVDGRTLTRFVDEARIASQLNHPGIVPVHELGADESGRAFFTMKLVKGEDLATVFEHVRSGAHGWSQPRALGVLLRVCESLAFAHEKGVIHRDLKPANVMVGRHGEVYVMDWGLARVLGEPDVRDVRPNATGRPHASAVDSLRRPELDTPLDSPLLTMDGDVIGTPAYMSPEQARGEREAIGPRSDVYGVGAMLYELIAGQVPFVPAGARVSPYTVLMRVLEGPPRALAEVAPRAPLELVAICEKAMARDAAERYPTIQALAEDLRAFLERRVVAAFESGTWAESRKWLLRNRTLAAAIGLSLVAVAVGLTLTTLQKHRADALVELAAERQSRLREQQYVALVNSAGLALERGFGSQEVRRLLDAAPQELRGWEWDFLDAAIEDYRRSFGGARPARQIEYSPDGSLIASRTDDGIQCWDVDSGNLLANFEVPVLSDGEFAFSSDSSTLAVAAKDGRVLVWSVRDDRGPLWLDLAIGPASEPETSATDRKERQGPTRCSFRPDGRELLVWDSHGVRRWDAITGQSLGALGLDAGSERVAGCGYLERADSFSPTAVIEGKPELREGGYCVRFRAQDLDFSSPIAVGEAEAWNIDRVQFAGDNSRIVVLAGGRSAQVLSSGAQVWREVDLVEGERSAIDSLLSDDAELAVTLAGNQELFVRDLTSEAAARRLFAVEKPVALEAVSCNGRLVAVSDESQGVVIVEVDTDTQLRRLEGPLNDLSFSPGGTELVGSGLSGLMVEWDVCDARLSTIGGYERPVKAFAFTPDGREIVAISDSGGEGNLMGEVWRLVDGNCRLRFEVDGTQHGITWMSEAALVLSPDGRFSAVNGAYGRTLVFDLGDGAPVAVLNWIDDPPIQGDGSMVEEMYPVAFDGGSSRLATLRPSHGVGEVWDLSSKQMLRRLQYDFECDIGTYCAEGVGALVGIEWSERSGPALIDPLYGRAAEIGERLEGSEGPPWDGSVLAAHVDGRRSLAVVHSSRGVEVWDVGAGVRLIGFSQPSPLARSDGAIFDASGRWLLVFEHELGEAALVDLESRTIVPARVPEHEQWPVLALTADGKRVVTEPEYSVVKMIDLRTSQVVQSFQVKAFEWWGFQGPRSIQFSPDGSRLAIQSETGELRILDSQWYGGRYSERKDFEESRAIAVEWILARRANGSAWREILALLKTVDLPREVSDAASDEVSTRLNEIVREAACLVQALSEELFFQPDVITAIENDSALAVEVREEALRIASSVGGLSSVGLSWVAGERLSNPNGSPEDYDVARRAMATLKARDAFLDPADRWAWPAADYRCGAFDEAMEGLLALRASASEPCPRIELFLAMSAARLGLGTEAVDALDRARRAARNHQDGDDESLLRLIEEAESVVASSVPQSSR</sequence>
<protein>
    <submittedName>
        <fullName evidence="8">Serine/threonine-protein kinase PknB</fullName>
        <ecNumber evidence="8">2.7.11.1</ecNumber>
    </submittedName>
</protein>
<dbReference type="Gene3D" id="3.30.200.20">
    <property type="entry name" value="Phosphorylase Kinase, domain 1"/>
    <property type="match status" value="1"/>
</dbReference>
<keyword evidence="3 8" id="KW-0418">Kinase</keyword>
<dbReference type="GO" id="GO:0004674">
    <property type="term" value="F:protein serine/threonine kinase activity"/>
    <property type="evidence" value="ECO:0007669"/>
    <property type="project" value="UniProtKB-EC"/>
</dbReference>
<feature type="region of interest" description="Disordered" evidence="6">
    <location>
        <begin position="279"/>
        <end position="309"/>
    </location>
</feature>
<evidence type="ECO:0000256" key="1">
    <source>
        <dbReference type="ARBA" id="ARBA00022679"/>
    </source>
</evidence>
<organism evidence="8 9">
    <name type="scientific">Engelhardtia mirabilis</name>
    <dbReference type="NCBI Taxonomy" id="2528011"/>
    <lineage>
        <taxon>Bacteria</taxon>
        <taxon>Pseudomonadati</taxon>
        <taxon>Planctomycetota</taxon>
        <taxon>Planctomycetia</taxon>
        <taxon>Planctomycetia incertae sedis</taxon>
        <taxon>Engelhardtia</taxon>
    </lineage>
</organism>
<accession>A0A518BNZ7</accession>
<dbReference type="Proteomes" id="UP000316921">
    <property type="component" value="Chromosome"/>
</dbReference>
<keyword evidence="4 5" id="KW-0067">ATP-binding</keyword>
<dbReference type="GO" id="GO:0005524">
    <property type="term" value="F:ATP binding"/>
    <property type="evidence" value="ECO:0007669"/>
    <property type="project" value="UniProtKB-UniRule"/>
</dbReference>
<dbReference type="PANTHER" id="PTHR43289">
    <property type="entry name" value="MITOGEN-ACTIVATED PROTEIN KINASE KINASE KINASE 20-RELATED"/>
    <property type="match status" value="1"/>
</dbReference>
<dbReference type="InterPro" id="IPR000719">
    <property type="entry name" value="Prot_kinase_dom"/>
</dbReference>
<dbReference type="EC" id="2.7.11.1" evidence="8"/>
<feature type="binding site" evidence="5">
    <location>
        <position position="139"/>
    </location>
    <ligand>
        <name>ATP</name>
        <dbReference type="ChEBI" id="CHEBI:30616"/>
    </ligand>
</feature>
<reference evidence="8 9" key="1">
    <citation type="submission" date="2019-02" db="EMBL/GenBank/DDBJ databases">
        <title>Deep-cultivation of Planctomycetes and their phenomic and genomic characterization uncovers novel biology.</title>
        <authorList>
            <person name="Wiegand S."/>
            <person name="Jogler M."/>
            <person name="Boedeker C."/>
            <person name="Pinto D."/>
            <person name="Vollmers J."/>
            <person name="Rivas-Marin E."/>
            <person name="Kohn T."/>
            <person name="Peeters S.H."/>
            <person name="Heuer A."/>
            <person name="Rast P."/>
            <person name="Oberbeckmann S."/>
            <person name="Bunk B."/>
            <person name="Jeske O."/>
            <person name="Meyerdierks A."/>
            <person name="Storesund J.E."/>
            <person name="Kallscheuer N."/>
            <person name="Luecker S."/>
            <person name="Lage O.M."/>
            <person name="Pohl T."/>
            <person name="Merkel B.J."/>
            <person name="Hornburger P."/>
            <person name="Mueller R.-W."/>
            <person name="Bruemmer F."/>
            <person name="Labrenz M."/>
            <person name="Spormann A.M."/>
            <person name="Op den Camp H."/>
            <person name="Overmann J."/>
            <person name="Amann R."/>
            <person name="Jetten M.S.M."/>
            <person name="Mascher T."/>
            <person name="Medema M.H."/>
            <person name="Devos D.P."/>
            <person name="Kaster A.-K."/>
            <person name="Ovreas L."/>
            <person name="Rohde M."/>
            <person name="Galperin M.Y."/>
            <person name="Jogler C."/>
        </authorList>
    </citation>
    <scope>NUCLEOTIDE SEQUENCE [LARGE SCALE GENOMIC DNA]</scope>
    <source>
        <strain evidence="8 9">Pla133</strain>
    </source>
</reference>
<gene>
    <name evidence="8" type="primary">pknB_21</name>
    <name evidence="8" type="ORF">Pla133_38070</name>
</gene>
<dbReference type="SMART" id="SM00220">
    <property type="entry name" value="S_TKc"/>
    <property type="match status" value="1"/>
</dbReference>
<evidence type="ECO:0000313" key="8">
    <source>
        <dbReference type="EMBL" id="QDU68704.1"/>
    </source>
</evidence>
<dbReference type="SMART" id="SM00320">
    <property type="entry name" value="WD40"/>
    <property type="match status" value="6"/>
</dbReference>
<dbReference type="Pfam" id="PF00069">
    <property type="entry name" value="Pkinase"/>
    <property type="match status" value="1"/>
</dbReference>
<evidence type="ECO:0000259" key="7">
    <source>
        <dbReference type="PROSITE" id="PS50011"/>
    </source>
</evidence>
<dbReference type="EMBL" id="CP036287">
    <property type="protein sequence ID" value="QDU68704.1"/>
    <property type="molecule type" value="Genomic_DNA"/>
</dbReference>
<dbReference type="PROSITE" id="PS00107">
    <property type="entry name" value="PROTEIN_KINASE_ATP"/>
    <property type="match status" value="1"/>
</dbReference>
<evidence type="ECO:0000256" key="6">
    <source>
        <dbReference type="SAM" id="MobiDB-lite"/>
    </source>
</evidence>
<name>A0A518BNZ7_9BACT</name>
<evidence type="ECO:0000256" key="2">
    <source>
        <dbReference type="ARBA" id="ARBA00022741"/>
    </source>
</evidence>
<dbReference type="PROSITE" id="PS50011">
    <property type="entry name" value="PROTEIN_KINASE_DOM"/>
    <property type="match status" value="1"/>
</dbReference>
<dbReference type="KEGG" id="pbap:Pla133_38070"/>
<evidence type="ECO:0000256" key="4">
    <source>
        <dbReference type="ARBA" id="ARBA00022840"/>
    </source>
</evidence>
<dbReference type="SUPFAM" id="SSF50969">
    <property type="entry name" value="YVTN repeat-like/Quinoprotein amine dehydrogenase"/>
    <property type="match status" value="1"/>
</dbReference>
<feature type="domain" description="Protein kinase" evidence="7">
    <location>
        <begin position="110"/>
        <end position="423"/>
    </location>
</feature>
<dbReference type="SUPFAM" id="SSF56112">
    <property type="entry name" value="Protein kinase-like (PK-like)"/>
    <property type="match status" value="1"/>
</dbReference>
<dbReference type="PROSITE" id="PS00108">
    <property type="entry name" value="PROTEIN_KINASE_ST"/>
    <property type="match status" value="1"/>
</dbReference>
<evidence type="ECO:0000256" key="3">
    <source>
        <dbReference type="ARBA" id="ARBA00022777"/>
    </source>
</evidence>
<dbReference type="CDD" id="cd14014">
    <property type="entry name" value="STKc_PknB_like"/>
    <property type="match status" value="1"/>
</dbReference>
<dbReference type="InterPro" id="IPR015943">
    <property type="entry name" value="WD40/YVTN_repeat-like_dom_sf"/>
</dbReference>
<evidence type="ECO:0000256" key="5">
    <source>
        <dbReference type="PROSITE-ProRule" id="PRU10141"/>
    </source>
</evidence>
<evidence type="ECO:0000313" key="9">
    <source>
        <dbReference type="Proteomes" id="UP000316921"/>
    </source>
</evidence>
<keyword evidence="1 8" id="KW-0808">Transferase</keyword>
<dbReference type="Gene3D" id="1.10.510.10">
    <property type="entry name" value="Transferase(Phosphotransferase) domain 1"/>
    <property type="match status" value="1"/>
</dbReference>
<keyword evidence="2 5" id="KW-0547">Nucleotide-binding</keyword>
<dbReference type="SUPFAM" id="SSF50998">
    <property type="entry name" value="Quinoprotein alcohol dehydrogenase-like"/>
    <property type="match status" value="1"/>
</dbReference>
<proteinExistence type="predicted"/>